<dbReference type="PANTHER" id="PTHR43654:SF1">
    <property type="entry name" value="ISOPENTENYL PHOSPHATE KINASE"/>
    <property type="match status" value="1"/>
</dbReference>
<dbReference type="InterPro" id="IPR011529">
    <property type="entry name" value="Glu_5kinase"/>
</dbReference>
<dbReference type="UniPathway" id="UPA00098">
    <property type="reaction ID" value="UER00359"/>
</dbReference>
<evidence type="ECO:0000256" key="7">
    <source>
        <dbReference type="ARBA" id="ARBA00022840"/>
    </source>
</evidence>
<dbReference type="GO" id="GO:0004349">
    <property type="term" value="F:glutamate 5-kinase activity"/>
    <property type="evidence" value="ECO:0007669"/>
    <property type="project" value="UniProtKB-UniRule"/>
</dbReference>
<name>A0A1V5MHB3_UNCT6</name>
<evidence type="ECO:0000256" key="4">
    <source>
        <dbReference type="ARBA" id="ARBA00022679"/>
    </source>
</evidence>
<comment type="caution">
    <text evidence="10">The sequence shown here is derived from an EMBL/GenBank/DDBJ whole genome shotgun (WGS) entry which is preliminary data.</text>
</comment>
<comment type="catalytic activity">
    <reaction evidence="8">
        <text>L-glutamate + ATP = L-glutamyl 5-phosphate + ADP</text>
        <dbReference type="Rhea" id="RHEA:14877"/>
        <dbReference type="ChEBI" id="CHEBI:29985"/>
        <dbReference type="ChEBI" id="CHEBI:30616"/>
        <dbReference type="ChEBI" id="CHEBI:58274"/>
        <dbReference type="ChEBI" id="CHEBI:456216"/>
        <dbReference type="EC" id="2.7.2.11"/>
    </reaction>
</comment>
<dbReference type="HAMAP" id="MF_00456">
    <property type="entry name" value="ProB"/>
    <property type="match status" value="1"/>
</dbReference>
<feature type="binding site" evidence="8">
    <location>
        <position position="144"/>
    </location>
    <ligand>
        <name>substrate</name>
    </ligand>
</feature>
<dbReference type="Gene3D" id="3.40.1160.10">
    <property type="entry name" value="Acetylglutamate kinase-like"/>
    <property type="match status" value="1"/>
</dbReference>
<dbReference type="AlphaFoldDB" id="A0A1V5MHB3"/>
<dbReference type="NCBIfam" id="TIGR01027">
    <property type="entry name" value="proB"/>
    <property type="match status" value="1"/>
</dbReference>
<dbReference type="GO" id="GO:0005524">
    <property type="term" value="F:ATP binding"/>
    <property type="evidence" value="ECO:0007669"/>
    <property type="project" value="UniProtKB-KW"/>
</dbReference>
<feature type="domain" description="Aspartate/glutamate/uridylate kinase" evidence="9">
    <location>
        <begin position="12"/>
        <end position="235"/>
    </location>
</feature>
<evidence type="ECO:0000259" key="9">
    <source>
        <dbReference type="Pfam" id="PF00696"/>
    </source>
</evidence>
<dbReference type="InterPro" id="IPR036393">
    <property type="entry name" value="AceGlu_kinase-like_sf"/>
</dbReference>
<dbReference type="InterPro" id="IPR041739">
    <property type="entry name" value="G5K_ProB"/>
</dbReference>
<comment type="subcellular location">
    <subcellularLocation>
        <location evidence="8">Cytoplasm</location>
    </subcellularLocation>
</comment>
<dbReference type="GO" id="GO:0005829">
    <property type="term" value="C:cytosol"/>
    <property type="evidence" value="ECO:0007669"/>
    <property type="project" value="TreeGrafter"/>
</dbReference>
<dbReference type="InterPro" id="IPR005715">
    <property type="entry name" value="Glu_5kinase/COase_Synthase"/>
</dbReference>
<feature type="binding site" evidence="8">
    <location>
        <position position="17"/>
    </location>
    <ligand>
        <name>ATP</name>
        <dbReference type="ChEBI" id="CHEBI:30616"/>
    </ligand>
</feature>
<evidence type="ECO:0000313" key="10">
    <source>
        <dbReference type="EMBL" id="OPZ92300.1"/>
    </source>
</evidence>
<evidence type="ECO:0000256" key="3">
    <source>
        <dbReference type="ARBA" id="ARBA00022650"/>
    </source>
</evidence>
<organism evidence="10">
    <name type="scientific">candidate division TA06 bacterium ADurb.Bin417</name>
    <dbReference type="NCBI Taxonomy" id="1852828"/>
    <lineage>
        <taxon>Bacteria</taxon>
        <taxon>Bacteria division TA06</taxon>
    </lineage>
</organism>
<dbReference type="InterPro" id="IPR001057">
    <property type="entry name" value="Glu/AcGlu_kinase"/>
</dbReference>
<feature type="binding site" evidence="8">
    <location>
        <begin position="176"/>
        <end position="177"/>
    </location>
    <ligand>
        <name>ATP</name>
        <dbReference type="ChEBI" id="CHEBI:30616"/>
    </ligand>
</feature>
<keyword evidence="2 8" id="KW-0028">Amino-acid biosynthesis</keyword>
<accession>A0A1V5MHB3</accession>
<keyword evidence="5 8" id="KW-0547">Nucleotide-binding</keyword>
<keyword evidence="3 8" id="KW-0641">Proline biosynthesis</keyword>
<comment type="function">
    <text evidence="8">Catalyzes the transfer of a phosphate group to glutamate to form L-glutamate 5-phosphate.</text>
</comment>
<feature type="binding site" evidence="8">
    <location>
        <position position="156"/>
    </location>
    <ligand>
        <name>substrate</name>
    </ligand>
</feature>
<comment type="similarity">
    <text evidence="8">Belongs to the glutamate 5-kinase family.</text>
</comment>
<dbReference type="PANTHER" id="PTHR43654">
    <property type="entry name" value="GLUTAMATE 5-KINASE"/>
    <property type="match status" value="1"/>
</dbReference>
<comment type="pathway">
    <text evidence="8">Amino-acid biosynthesis; L-proline biosynthesis; L-glutamate 5-semialdehyde from L-glutamate: step 1/2.</text>
</comment>
<keyword evidence="1 8" id="KW-0963">Cytoplasm</keyword>
<proteinExistence type="inferred from homology"/>
<keyword evidence="4 8" id="KW-0808">Transferase</keyword>
<evidence type="ECO:0000256" key="8">
    <source>
        <dbReference type="HAMAP-Rule" id="MF_00456"/>
    </source>
</evidence>
<dbReference type="PIRSF" id="PIRSF000729">
    <property type="entry name" value="GK"/>
    <property type="match status" value="1"/>
</dbReference>
<evidence type="ECO:0000256" key="6">
    <source>
        <dbReference type="ARBA" id="ARBA00022777"/>
    </source>
</evidence>
<dbReference type="PRINTS" id="PR00474">
    <property type="entry name" value="GLU5KINASE"/>
</dbReference>
<protein>
    <recommendedName>
        <fullName evidence="8">Glutamate 5-kinase</fullName>
        <ecNumber evidence="8">2.7.2.11</ecNumber>
    </recommendedName>
    <alternativeName>
        <fullName evidence="8">Gamma-glutamyl kinase</fullName>
        <shortName evidence="8">GK</shortName>
    </alternativeName>
</protein>
<comment type="caution">
    <text evidence="8">Lacks conserved residue(s) required for the propagation of feature annotation.</text>
</comment>
<dbReference type="EC" id="2.7.2.11" evidence="8"/>
<reference evidence="10" key="1">
    <citation type="submission" date="2017-02" db="EMBL/GenBank/DDBJ databases">
        <title>Delving into the versatile metabolic prowess of the omnipresent phylum Bacteroidetes.</title>
        <authorList>
            <person name="Nobu M.K."/>
            <person name="Mei R."/>
            <person name="Narihiro T."/>
            <person name="Kuroda K."/>
            <person name="Liu W.-T."/>
        </authorList>
    </citation>
    <scope>NUCLEOTIDE SEQUENCE</scope>
    <source>
        <strain evidence="10">ADurb.Bin417</strain>
    </source>
</reference>
<sequence>MKDRRAIMKRVKRLVVKVGTSILTNRKNRLDASYLEELVEDIAGLRNRGLEVSLVTSGAIAAGLKSLKLASRPRDLASLQAAAAIGQSNLMRTYERLFKEQGYLVGQVLLTRDVVNNRDRFGNARNTLDRLLSCGVVPIINENDAVAVEEIRFGDNDTLSALVLKLTAADLLIILSDVDGLQVEGRLCPEVARIDARISRAAQGSQSDKTVGGMTTKLEAARLVTAEGKPMIIANGREERILNRILDGEKLGTFFRPAG</sequence>
<dbReference type="Proteomes" id="UP000485484">
    <property type="component" value="Unassembled WGS sequence"/>
</dbReference>
<dbReference type="CDD" id="cd04242">
    <property type="entry name" value="AAK_G5K_ProB"/>
    <property type="match status" value="1"/>
</dbReference>
<keyword evidence="7 8" id="KW-0067">ATP-binding</keyword>
<dbReference type="SUPFAM" id="SSF53633">
    <property type="entry name" value="Carbamate kinase-like"/>
    <property type="match status" value="1"/>
</dbReference>
<keyword evidence="6 8" id="KW-0418">Kinase</keyword>
<dbReference type="FunFam" id="3.40.1160.10:FF:000018">
    <property type="entry name" value="Glutamate 5-kinase"/>
    <property type="match status" value="1"/>
</dbReference>
<gene>
    <name evidence="8 10" type="primary">proB</name>
    <name evidence="10" type="ORF">BWY73_00863</name>
</gene>
<evidence type="ECO:0000256" key="2">
    <source>
        <dbReference type="ARBA" id="ARBA00022605"/>
    </source>
</evidence>
<evidence type="ECO:0000256" key="5">
    <source>
        <dbReference type="ARBA" id="ARBA00022741"/>
    </source>
</evidence>
<dbReference type="EMBL" id="MWAK01000111">
    <property type="protein sequence ID" value="OPZ92300.1"/>
    <property type="molecule type" value="Genomic_DNA"/>
</dbReference>
<dbReference type="GO" id="GO:0055129">
    <property type="term" value="P:L-proline biosynthetic process"/>
    <property type="evidence" value="ECO:0007669"/>
    <property type="project" value="UniProtKB-UniRule"/>
</dbReference>
<dbReference type="InterPro" id="IPR001048">
    <property type="entry name" value="Asp/Glu/Uridylate_kinase"/>
</dbReference>
<feature type="binding site" evidence="8">
    <location>
        <position position="57"/>
    </location>
    <ligand>
        <name>substrate</name>
    </ligand>
</feature>
<evidence type="ECO:0000256" key="1">
    <source>
        <dbReference type="ARBA" id="ARBA00022490"/>
    </source>
</evidence>
<dbReference type="Pfam" id="PF00696">
    <property type="entry name" value="AA_kinase"/>
    <property type="match status" value="1"/>
</dbReference>